<evidence type="ECO:0000313" key="1">
    <source>
        <dbReference type="EMBL" id="EMM72913.1"/>
    </source>
</evidence>
<dbReference type="AlphaFoldDB" id="M6FJF4"/>
<evidence type="ECO:0000313" key="2">
    <source>
        <dbReference type="Proteomes" id="UP000012101"/>
    </source>
</evidence>
<reference evidence="1 2" key="1">
    <citation type="submission" date="2013-01" db="EMBL/GenBank/DDBJ databases">
        <authorList>
            <person name="Harkins D.M."/>
            <person name="Durkin A.S."/>
            <person name="Brinkac L.M."/>
            <person name="Haft D.H."/>
            <person name="Selengut J.D."/>
            <person name="Sanka R."/>
            <person name="DePew J."/>
            <person name="Purushe J."/>
            <person name="Hospenthal D.R."/>
            <person name="Murray C.K."/>
            <person name="Pimentel G."/>
            <person name="Wasfy M."/>
            <person name="Vinetz J.M."/>
            <person name="Sutton G.G."/>
            <person name="Nierman W.C."/>
            <person name="Fouts D.E."/>
        </authorList>
    </citation>
    <scope>NUCLEOTIDE SEQUENCE [LARGE SCALE GENOMIC DNA]</scope>
    <source>
        <strain evidence="1 2">2006001855</strain>
    </source>
</reference>
<organism evidence="1 2">
    <name type="scientific">Leptospira weilii str. 2006001855</name>
    <dbReference type="NCBI Taxonomy" id="996804"/>
    <lineage>
        <taxon>Bacteria</taxon>
        <taxon>Pseudomonadati</taxon>
        <taxon>Spirochaetota</taxon>
        <taxon>Spirochaetia</taxon>
        <taxon>Leptospirales</taxon>
        <taxon>Leptospiraceae</taxon>
        <taxon>Leptospira</taxon>
    </lineage>
</organism>
<proteinExistence type="predicted"/>
<name>M6FJF4_9LEPT</name>
<protein>
    <submittedName>
        <fullName evidence="1">Uncharacterized protein</fullName>
    </submittedName>
</protein>
<dbReference type="EMBL" id="AFJM02000036">
    <property type="protein sequence ID" value="EMM72913.1"/>
    <property type="molecule type" value="Genomic_DNA"/>
</dbReference>
<gene>
    <name evidence="1" type="ORF">LEP1GSC038_3551</name>
</gene>
<accession>M6FJF4</accession>
<comment type="caution">
    <text evidence="1">The sequence shown here is derived from an EMBL/GenBank/DDBJ whole genome shotgun (WGS) entry which is preliminary data.</text>
</comment>
<dbReference type="Proteomes" id="UP000012101">
    <property type="component" value="Unassembled WGS sequence"/>
</dbReference>
<sequence length="62" mass="7421">MTAGSKRNKPYYQNIRKRFFRFILGLSIQESYRSPGTTLFYYELTKMIVAIWGKLRIKIGRL</sequence>